<organism evidence="1 2">
    <name type="scientific">Candidatus Ozemobacter sibiricus</name>
    <dbReference type="NCBI Taxonomy" id="2268124"/>
    <lineage>
        <taxon>Bacteria</taxon>
        <taxon>Candidatus Ozemobacteria</taxon>
        <taxon>Candidatus Ozemobacterales</taxon>
        <taxon>Candidatus Ozemobacteraceae</taxon>
        <taxon>Candidatus Ozemobacter</taxon>
    </lineage>
</organism>
<accession>A0A367ZJH7</accession>
<sequence>MFLEHLQAEQPFKIAGTFDGANFENLGACFIALCPSK</sequence>
<evidence type="ECO:0000313" key="2">
    <source>
        <dbReference type="Proteomes" id="UP000252355"/>
    </source>
</evidence>
<protein>
    <submittedName>
        <fullName evidence="1">Uncharacterized protein</fullName>
    </submittedName>
</protein>
<proteinExistence type="predicted"/>
<dbReference type="EMBL" id="QOQW01000029">
    <property type="protein sequence ID" value="RCK78007.1"/>
    <property type="molecule type" value="Genomic_DNA"/>
</dbReference>
<name>A0A367ZJH7_9BACT</name>
<comment type="caution">
    <text evidence="1">The sequence shown here is derived from an EMBL/GenBank/DDBJ whole genome shotgun (WGS) entry which is preliminary data.</text>
</comment>
<reference evidence="1 2" key="1">
    <citation type="submission" date="2018-05" db="EMBL/GenBank/DDBJ databases">
        <title>A metagenomic window into the 2 km-deep terrestrial subsurface aquifer revealed taxonomically and functionally diverse microbial community comprising novel uncultured bacterial lineages.</title>
        <authorList>
            <person name="Kadnikov V.V."/>
            <person name="Mardanov A.V."/>
            <person name="Beletsky A.V."/>
            <person name="Banks D."/>
            <person name="Pimenov N.V."/>
            <person name="Frank Y.A."/>
            <person name="Karnachuk O.V."/>
            <person name="Ravin N.V."/>
        </authorList>
    </citation>
    <scope>NUCLEOTIDE SEQUENCE [LARGE SCALE GENOMIC DNA]</scope>
    <source>
        <strain evidence="1">BY5</strain>
    </source>
</reference>
<dbReference type="Proteomes" id="UP000252355">
    <property type="component" value="Unassembled WGS sequence"/>
</dbReference>
<evidence type="ECO:0000313" key="1">
    <source>
        <dbReference type="EMBL" id="RCK78007.1"/>
    </source>
</evidence>
<dbReference type="AlphaFoldDB" id="A0A367ZJH7"/>
<gene>
    <name evidence="1" type="ORF">OZSIB_1916</name>
</gene>